<protein>
    <submittedName>
        <fullName evidence="1">Uncharacterized protein</fullName>
    </submittedName>
</protein>
<dbReference type="AlphaFoldDB" id="A0ABD0L4F6"/>
<evidence type="ECO:0000313" key="2">
    <source>
        <dbReference type="Proteomes" id="UP001519460"/>
    </source>
</evidence>
<sequence length="96" mass="10804">MAPHTVQERRVLVMRRLPDRIRSRGAREVAEDRRCPGGGDDVRWLMSGGTYNSGKYRWAWTGRSRFRTLLRLFGAARSNLAARKRAWGAGGGGFGI</sequence>
<dbReference type="Proteomes" id="UP001519460">
    <property type="component" value="Unassembled WGS sequence"/>
</dbReference>
<gene>
    <name evidence="1" type="ORF">BaRGS_00014417</name>
</gene>
<reference evidence="1 2" key="1">
    <citation type="journal article" date="2023" name="Sci. Data">
        <title>Genome assembly of the Korean intertidal mud-creeper Batillaria attramentaria.</title>
        <authorList>
            <person name="Patra A.K."/>
            <person name="Ho P.T."/>
            <person name="Jun S."/>
            <person name="Lee S.J."/>
            <person name="Kim Y."/>
            <person name="Won Y.J."/>
        </authorList>
    </citation>
    <scope>NUCLEOTIDE SEQUENCE [LARGE SCALE GENOMIC DNA]</scope>
    <source>
        <strain evidence="1">Wonlab-2016</strain>
    </source>
</reference>
<organism evidence="1 2">
    <name type="scientific">Batillaria attramentaria</name>
    <dbReference type="NCBI Taxonomy" id="370345"/>
    <lineage>
        <taxon>Eukaryota</taxon>
        <taxon>Metazoa</taxon>
        <taxon>Spiralia</taxon>
        <taxon>Lophotrochozoa</taxon>
        <taxon>Mollusca</taxon>
        <taxon>Gastropoda</taxon>
        <taxon>Caenogastropoda</taxon>
        <taxon>Sorbeoconcha</taxon>
        <taxon>Cerithioidea</taxon>
        <taxon>Batillariidae</taxon>
        <taxon>Batillaria</taxon>
    </lineage>
</organism>
<proteinExistence type="predicted"/>
<accession>A0ABD0L4F6</accession>
<dbReference type="EMBL" id="JACVVK020000084">
    <property type="protein sequence ID" value="KAK7494314.1"/>
    <property type="molecule type" value="Genomic_DNA"/>
</dbReference>
<evidence type="ECO:0000313" key="1">
    <source>
        <dbReference type="EMBL" id="KAK7494314.1"/>
    </source>
</evidence>
<comment type="caution">
    <text evidence="1">The sequence shown here is derived from an EMBL/GenBank/DDBJ whole genome shotgun (WGS) entry which is preliminary data.</text>
</comment>
<name>A0ABD0L4F6_9CAEN</name>
<keyword evidence="2" id="KW-1185">Reference proteome</keyword>